<dbReference type="KEGG" id="sfd:USDA257_c04230"/>
<evidence type="ECO:0000256" key="1">
    <source>
        <dbReference type="SAM" id="SignalP"/>
    </source>
</evidence>
<dbReference type="eggNOG" id="COG2335">
    <property type="taxonomic scope" value="Bacteria"/>
</dbReference>
<proteinExistence type="predicted"/>
<protein>
    <submittedName>
        <fullName evidence="3">CHRD protein</fullName>
    </submittedName>
</protein>
<dbReference type="SMART" id="SM00754">
    <property type="entry name" value="CHRD"/>
    <property type="match status" value="1"/>
</dbReference>
<dbReference type="EMBL" id="CP003563">
    <property type="protein sequence ID" value="AFL49020.1"/>
    <property type="molecule type" value="Genomic_DNA"/>
</dbReference>
<dbReference type="Proteomes" id="UP000006180">
    <property type="component" value="Chromosome"/>
</dbReference>
<reference evidence="3 4" key="1">
    <citation type="journal article" date="2012" name="J. Bacteriol.">
        <title>Complete genome sequence of the broad-host-range strain Sinorhizobium fredii USDA257.</title>
        <authorList>
            <person name="Schuldes J."/>
            <person name="Rodriguez Orbegoso M."/>
            <person name="Schmeisser C."/>
            <person name="Krishnan H.B."/>
            <person name="Daniel R."/>
            <person name="Streit W.R."/>
        </authorList>
    </citation>
    <scope>NUCLEOTIDE SEQUENCE [LARGE SCALE GENOMIC DNA]</scope>
    <source>
        <strain evidence="3 4">USDA 257</strain>
    </source>
</reference>
<evidence type="ECO:0000313" key="3">
    <source>
        <dbReference type="EMBL" id="AFL49020.1"/>
    </source>
</evidence>
<dbReference type="STRING" id="1185652.USDA257_c04230"/>
<dbReference type="PATRIC" id="fig|1185652.3.peg.437"/>
<dbReference type="HOGENOM" id="CLU_107551_1_0_5"/>
<accession>I3WZG4</accession>
<dbReference type="AlphaFoldDB" id="I3WZG4"/>
<organism evidence="3 4">
    <name type="scientific">Sinorhizobium fredii (strain USDA 257)</name>
    <dbReference type="NCBI Taxonomy" id="1185652"/>
    <lineage>
        <taxon>Bacteria</taxon>
        <taxon>Pseudomonadati</taxon>
        <taxon>Pseudomonadota</taxon>
        <taxon>Alphaproteobacteria</taxon>
        <taxon>Hyphomicrobiales</taxon>
        <taxon>Rhizobiaceae</taxon>
        <taxon>Sinorhizobium/Ensifer group</taxon>
        <taxon>Sinorhizobium</taxon>
    </lineage>
</organism>
<feature type="signal peptide" evidence="1">
    <location>
        <begin position="1"/>
        <end position="26"/>
    </location>
</feature>
<dbReference type="InterPro" id="IPR010895">
    <property type="entry name" value="CHRD"/>
</dbReference>
<feature type="domain" description="CHRD" evidence="2">
    <location>
        <begin position="27"/>
        <end position="143"/>
    </location>
</feature>
<sequence length="143" mass="14669">MKSPRVNSLLTGLAVLAILAAGSVSAETLKFKADLKGASEVPASDSAGQGMGDITLDTDTKKLTWTVTSSGLSGEVTAAHFHGPAAPGENAGPVVDISKAIASGSAEITDQHLADLQSGKWYLNIHTAKFPDGEIRGQVEKAQ</sequence>
<dbReference type="PROSITE" id="PS50933">
    <property type="entry name" value="CHRD"/>
    <property type="match status" value="1"/>
</dbReference>
<dbReference type="Pfam" id="PF07452">
    <property type="entry name" value="CHRD"/>
    <property type="match status" value="1"/>
</dbReference>
<evidence type="ECO:0000313" key="4">
    <source>
        <dbReference type="Proteomes" id="UP000006180"/>
    </source>
</evidence>
<feature type="chain" id="PRO_5003682192" evidence="1">
    <location>
        <begin position="27"/>
        <end position="143"/>
    </location>
</feature>
<gene>
    <name evidence="3" type="ORF">USDA257_c04230</name>
</gene>
<keyword evidence="1" id="KW-0732">Signal</keyword>
<evidence type="ECO:0000259" key="2">
    <source>
        <dbReference type="PROSITE" id="PS50933"/>
    </source>
</evidence>
<dbReference type="RefSeq" id="WP_014761214.1">
    <property type="nucleotide sequence ID" value="NC_018000.1"/>
</dbReference>
<name>I3WZG4_SINF2</name>